<dbReference type="InterPro" id="IPR031161">
    <property type="entry name" value="Peptidase_M60_dom"/>
</dbReference>
<accession>A0A2P6VMS9</accession>
<feature type="compositionally biased region" description="Low complexity" evidence="1">
    <location>
        <begin position="1080"/>
        <end position="1096"/>
    </location>
</feature>
<dbReference type="InterPro" id="IPR051244">
    <property type="entry name" value="TCAF"/>
</dbReference>
<gene>
    <name evidence="4" type="ORF">C2E20_1400</name>
</gene>
<feature type="region of interest" description="Disordered" evidence="1">
    <location>
        <begin position="645"/>
        <end position="666"/>
    </location>
</feature>
<feature type="chain" id="PRO_5015154644" description="Peptidase M60 domain-containing protein" evidence="2">
    <location>
        <begin position="33"/>
        <end position="1119"/>
    </location>
</feature>
<keyword evidence="2" id="KW-0732">Signal</keyword>
<feature type="signal peptide" evidence="2">
    <location>
        <begin position="1"/>
        <end position="32"/>
    </location>
</feature>
<feature type="compositionally biased region" description="Low complexity" evidence="1">
    <location>
        <begin position="1010"/>
        <end position="1029"/>
    </location>
</feature>
<dbReference type="OrthoDB" id="530844at2759"/>
<dbReference type="PANTHER" id="PTHR15730">
    <property type="entry name" value="EXPERIMENTAL AUTOIMMUNE PROSTATITIS ANTIGEN 2-RELATED"/>
    <property type="match status" value="1"/>
</dbReference>
<keyword evidence="5" id="KW-1185">Reference proteome</keyword>
<dbReference type="Gene3D" id="3.40.390.80">
    <property type="entry name" value="Peptidase M60, enhancin-like domain 2"/>
    <property type="match status" value="1"/>
</dbReference>
<dbReference type="PANTHER" id="PTHR15730:SF5">
    <property type="entry name" value="SI:CH211-210B2.2-RELATED"/>
    <property type="match status" value="1"/>
</dbReference>
<feature type="compositionally biased region" description="Low complexity" evidence="1">
    <location>
        <begin position="966"/>
        <end position="976"/>
    </location>
</feature>
<dbReference type="Pfam" id="PF13402">
    <property type="entry name" value="Peptidase_M60"/>
    <property type="match status" value="1"/>
</dbReference>
<dbReference type="PROSITE" id="PS51723">
    <property type="entry name" value="PEPTIDASE_M60"/>
    <property type="match status" value="1"/>
</dbReference>
<evidence type="ECO:0000313" key="4">
    <source>
        <dbReference type="EMBL" id="PSC75411.1"/>
    </source>
</evidence>
<evidence type="ECO:0000256" key="1">
    <source>
        <dbReference type="SAM" id="MobiDB-lite"/>
    </source>
</evidence>
<dbReference type="AlphaFoldDB" id="A0A2P6VMS9"/>
<feature type="compositionally biased region" description="Low complexity" evidence="1">
    <location>
        <begin position="1107"/>
        <end position="1119"/>
    </location>
</feature>
<feature type="compositionally biased region" description="Pro residues" evidence="1">
    <location>
        <begin position="645"/>
        <end position="662"/>
    </location>
</feature>
<evidence type="ECO:0000313" key="5">
    <source>
        <dbReference type="Proteomes" id="UP000239649"/>
    </source>
</evidence>
<dbReference type="Pfam" id="PF17291">
    <property type="entry name" value="M60-like_N"/>
    <property type="match status" value="1"/>
</dbReference>
<dbReference type="SMART" id="SM01276">
    <property type="entry name" value="M60-like"/>
    <property type="match status" value="1"/>
</dbReference>
<evidence type="ECO:0000256" key="2">
    <source>
        <dbReference type="SAM" id="SignalP"/>
    </source>
</evidence>
<organism evidence="4 5">
    <name type="scientific">Micractinium conductrix</name>
    <dbReference type="NCBI Taxonomy" id="554055"/>
    <lineage>
        <taxon>Eukaryota</taxon>
        <taxon>Viridiplantae</taxon>
        <taxon>Chlorophyta</taxon>
        <taxon>core chlorophytes</taxon>
        <taxon>Trebouxiophyceae</taxon>
        <taxon>Chlorellales</taxon>
        <taxon>Chlorellaceae</taxon>
        <taxon>Chlorella clade</taxon>
        <taxon>Micractinium</taxon>
    </lineage>
</organism>
<reference evidence="4 5" key="1">
    <citation type="journal article" date="2018" name="Plant J.">
        <title>Genome sequences of Chlorella sorokiniana UTEX 1602 and Micractinium conductrix SAG 241.80: implications to maltose excretion by a green alga.</title>
        <authorList>
            <person name="Arriola M.B."/>
            <person name="Velmurugan N."/>
            <person name="Zhang Y."/>
            <person name="Plunkett M.H."/>
            <person name="Hondzo H."/>
            <person name="Barney B.M."/>
        </authorList>
    </citation>
    <scope>NUCLEOTIDE SEQUENCE [LARGE SCALE GENOMIC DNA]</scope>
    <source>
        <strain evidence="4 5">SAG 241.80</strain>
    </source>
</reference>
<dbReference type="EMBL" id="LHPF02000002">
    <property type="protein sequence ID" value="PSC75411.1"/>
    <property type="molecule type" value="Genomic_DNA"/>
</dbReference>
<evidence type="ECO:0000259" key="3">
    <source>
        <dbReference type="PROSITE" id="PS51723"/>
    </source>
</evidence>
<feature type="region of interest" description="Disordered" evidence="1">
    <location>
        <begin position="1052"/>
        <end position="1119"/>
    </location>
</feature>
<feature type="compositionally biased region" description="Low complexity" evidence="1">
    <location>
        <begin position="1052"/>
        <end position="1071"/>
    </location>
</feature>
<dbReference type="Proteomes" id="UP000239649">
    <property type="component" value="Unassembled WGS sequence"/>
</dbReference>
<dbReference type="Gene3D" id="2.60.120.1250">
    <property type="entry name" value="Peptidase M60, enhancin-like domain 1"/>
    <property type="match status" value="1"/>
</dbReference>
<feature type="region of interest" description="Disordered" evidence="1">
    <location>
        <begin position="1010"/>
        <end position="1038"/>
    </location>
</feature>
<feature type="compositionally biased region" description="Pro residues" evidence="1">
    <location>
        <begin position="1097"/>
        <end position="1106"/>
    </location>
</feature>
<sequence>MAGRGCRQRRPPPPAVLCLAALLAAAFAPCAAQVTTADYQALGQGVGTLDTSAIYGSRLLLYGNAMAIAADGPNTIVAATVHGSGRAVHFGHEGMFGQCCGSTGLPRLLANAAAWTAGAKTSGVRVAGSTAWAVTNLVARLVAANPSKYVSAGTVAPASLSNLAVDLYIGDGYQTALGEAAANVWQFISNGGGLVSGAHAWYWSYTKDVAQHPSNLLLAPLGIYVSADIAFVGPTLSATTPPVQAAHADTATGCLEASCTGATGSACYYTSDDDLTAGMQSLRTFAAFVPAGTDFWSTLDRWEAASTGGIDSATGIPRRSTAGLAAVARAVRSQVRPPAELTDAPDAAFFPGKPAAGIQPIASPVTRTVNGTTSAQYWQCLGVWAMAGQPVTVTVPSGVSAASGARLRIGGWTDWTYHKTKWYRLPEMSRWYSVNGTATTIGSATGGLVYLELPSGLSLGTVSVQVSGAILAPYYLHGSTFASTWTQVLQYPAPWGEIGSSKLAIATPTSSLQTVTDPSAVMTYWDKALDAAAWMAGISTVRPKPERFQPDVDISAGYMHAGYPIMTFMDVVNTTLDPSSASKWLIEDTGLGFNLLKATIASYKTLATQPDGDDAELQIWVVQQSKTANRNLAAYYKAWGWPVPPPPSPSPPRPSPPPPRPLGAPTAMTTADYQALAQGVGAMGTQAWYSSRLYLFGGAMAVATDTSNRPFISATRHYGGRLVHFGHKGMVQHLTPTNCCNSTGLPRLLTNAAAWAAGSKASGIRLAGSGSFATGSIIPGLVARDSARFVSAGTIAMSDVSVDRADIVNGQDSGVGTNAAGLRQFLAEGGGILMGAQAWYWNYSKPLPDHPSNQLLTPLGIVLSGQYLTPPTTLAPTAPPSQLGNADVALACLNASCAGDTGSACYSTTSGTISGYTATCAWTDDYIPEGAAFWTTLQKWADSSTQASSTLKACTDLRAAPPASPSPHTSPTAPSLTHTTLSIVASASPYPPPTSCPSAVAAASKAAFATPASPTPAVTQTTLSSTTPASPYPPPTSCPSAVAAASKAAFATPASPTPAVTQTTLSSTTPASPYPPPLSRPSAVAAASKAAFATPASPTPFIPPAAPTVSSATPTFSSP</sequence>
<comment type="caution">
    <text evidence="4">The sequence shown here is derived from an EMBL/GenBank/DDBJ whole genome shotgun (WGS) entry which is preliminary data.</text>
</comment>
<protein>
    <recommendedName>
        <fullName evidence="3">Peptidase M60 domain-containing protein</fullName>
    </recommendedName>
</protein>
<proteinExistence type="predicted"/>
<feature type="region of interest" description="Disordered" evidence="1">
    <location>
        <begin position="957"/>
        <end position="976"/>
    </location>
</feature>
<name>A0A2P6VMS9_9CHLO</name>
<feature type="domain" description="Peptidase M60" evidence="3">
    <location>
        <begin position="376"/>
        <end position="579"/>
    </location>
</feature>
<dbReference type="InterPro" id="IPR035423">
    <property type="entry name" value="M60-like_N"/>
</dbReference>